<dbReference type="GO" id="GO:0005975">
    <property type="term" value="P:carbohydrate metabolic process"/>
    <property type="evidence" value="ECO:0007669"/>
    <property type="project" value="InterPro"/>
</dbReference>
<dbReference type="OrthoDB" id="9815108at2"/>
<evidence type="ECO:0000313" key="7">
    <source>
        <dbReference type="Proteomes" id="UP000306192"/>
    </source>
</evidence>
<dbReference type="InterPro" id="IPR012341">
    <property type="entry name" value="6hp_glycosidase-like_sf"/>
</dbReference>
<name>A0A4T2BXV8_9MICO</name>
<protein>
    <submittedName>
        <fullName evidence="6">Alpha-L-rhamnosidase</fullName>
    </submittedName>
</protein>
<dbReference type="InterPro" id="IPR000421">
    <property type="entry name" value="FA58C"/>
</dbReference>
<feature type="region of interest" description="Disordered" evidence="1">
    <location>
        <begin position="843"/>
        <end position="867"/>
    </location>
</feature>
<dbReference type="PANTHER" id="PTHR34987">
    <property type="entry name" value="C, PUTATIVE (AFU_ORTHOLOGUE AFUA_3G02880)-RELATED"/>
    <property type="match status" value="1"/>
</dbReference>
<dbReference type="Proteomes" id="UP000306192">
    <property type="component" value="Unassembled WGS sequence"/>
</dbReference>
<evidence type="ECO:0000259" key="5">
    <source>
        <dbReference type="Pfam" id="PF17390"/>
    </source>
</evidence>
<dbReference type="Pfam" id="PF17389">
    <property type="entry name" value="Bac_rhamnosid6H"/>
    <property type="match status" value="1"/>
</dbReference>
<organism evidence="6 7">
    <name type="scientific">Subtercola vilae</name>
    <dbReference type="NCBI Taxonomy" id="2056433"/>
    <lineage>
        <taxon>Bacteria</taxon>
        <taxon>Bacillati</taxon>
        <taxon>Actinomycetota</taxon>
        <taxon>Actinomycetes</taxon>
        <taxon>Micrococcales</taxon>
        <taxon>Microbacteriaceae</taxon>
        <taxon>Subtercola</taxon>
    </lineage>
</organism>
<keyword evidence="7" id="KW-1185">Reference proteome</keyword>
<proteinExistence type="predicted"/>
<keyword evidence="2" id="KW-1133">Transmembrane helix</keyword>
<feature type="domain" description="Alpha-L-rhamnosidase C-terminal" evidence="5">
    <location>
        <begin position="718"/>
        <end position="786"/>
    </location>
</feature>
<evidence type="ECO:0000256" key="1">
    <source>
        <dbReference type="SAM" id="MobiDB-lite"/>
    </source>
</evidence>
<evidence type="ECO:0000313" key="6">
    <source>
        <dbReference type="EMBL" id="TIH36655.1"/>
    </source>
</evidence>
<dbReference type="InterPro" id="IPR008979">
    <property type="entry name" value="Galactose-bd-like_sf"/>
</dbReference>
<dbReference type="Pfam" id="PF00754">
    <property type="entry name" value="F5_F8_type_C"/>
    <property type="match status" value="1"/>
</dbReference>
<dbReference type="InterPro" id="IPR008928">
    <property type="entry name" value="6-hairpin_glycosidase_sf"/>
</dbReference>
<dbReference type="Gene3D" id="1.50.10.10">
    <property type="match status" value="1"/>
</dbReference>
<comment type="caution">
    <text evidence="6">The sequence shown here is derived from an EMBL/GenBank/DDBJ whole genome shotgun (WGS) entry which is preliminary data.</text>
</comment>
<keyword evidence="2" id="KW-0472">Membrane</keyword>
<evidence type="ECO:0000259" key="4">
    <source>
        <dbReference type="Pfam" id="PF17389"/>
    </source>
</evidence>
<dbReference type="Gene3D" id="2.60.420.10">
    <property type="entry name" value="Maltose phosphorylase, domain 3"/>
    <property type="match status" value="1"/>
</dbReference>
<dbReference type="Gene3D" id="2.60.120.260">
    <property type="entry name" value="Galactose-binding domain-like"/>
    <property type="match status" value="1"/>
</dbReference>
<dbReference type="SUPFAM" id="SSF49785">
    <property type="entry name" value="Galactose-binding domain-like"/>
    <property type="match status" value="1"/>
</dbReference>
<gene>
    <name evidence="6" type="ORF">D4765_09655</name>
</gene>
<dbReference type="PANTHER" id="PTHR34987:SF5">
    <property type="entry name" value="ALPHA-RHAMNOSIDASE"/>
    <property type="match status" value="1"/>
</dbReference>
<accession>A0A4T2BXV8</accession>
<keyword evidence="2" id="KW-0812">Transmembrane</keyword>
<evidence type="ECO:0000256" key="2">
    <source>
        <dbReference type="SAM" id="Phobius"/>
    </source>
</evidence>
<dbReference type="EMBL" id="QYRT01000015">
    <property type="protein sequence ID" value="TIH36655.1"/>
    <property type="molecule type" value="Genomic_DNA"/>
</dbReference>
<sequence length="925" mass="95567">MAAAPAASGPAVPAPSWQKYVVGPDTSDVKPTAVAASTAGVTNAEGVLGTGVATLTRTPAPAKPTWPAGTSATASSFAGANTDNGLPRSYEPSNALDGNPATFWNDNTYGAYPDSLTITSPTPVTVPGITLLSNSDGVPQDYTVDTWDGSAWHQAAAVTGSTDLQRAVSFDSPVTTTQVRITVTKDQSTGKGEYTRIAEVYPGLIEADVVPSITVDFGKVVVGYPKISFAGASGNHPGLRLAFSETKQYLTDTSDFTRSNNGDTITPGTDQIAVAAAPYSWKGAHGCADGTKVCADGLHGFRYMKISLDALAADAPDTANTGTVSMSGVSLDFTAFVGNAASYTGWFQSSDEDLNRYWYNASYTNELITDTFRKDDVDPRNSYSASLDGKLVLTDGAKRDRDPYVGDVAVSGRTAYLTHDVSIAAKNVLADLADHQRADGWIPPASISNYSLPLFDYPLWWVTSSWDYELYTGDTAYAEQYYPNLQKVLNTWYPSVTDSNGLLSKGLNGTGGYGDYAFLGRTGEVTYYNALYVQALTDASKLAAQLGHADDAQTWADRAATVSAAINAHLWDSTAAAYLDSNVGDVRHAQDGNGIAILAGVAGQQRATQALDYLSANTTLPYGNSFMDNDTLVSDGSQRVYAFTSYPEIQARFLSGQADSAIDEIKRLYGWMESQDPGVTDWEGIGANGSMYEGGFTSAAHGWSTGVLPALTNDLLGATPTGSGFSTWTVVPHPGSVTWAQGQLPTPHGPLAVSWNTAPAGQFALTVTSPAGTSGDVAVPVSDRSANVFVDGVVAWNGEASVGDFAATRGADGYVTLHAVGAGTHVVTVGAAVVVAPGGGTGGGATDPGDGSGSVGAGTGAGAGSGSGTSTIAGSGATHLAATGFDGLPLALGGFALAAAGSVLLRMRLRARLGMRSNANRGPGR</sequence>
<feature type="domain" description="F5/8 type C" evidence="3">
    <location>
        <begin position="72"/>
        <end position="199"/>
    </location>
</feature>
<dbReference type="InterPro" id="IPR035396">
    <property type="entry name" value="Bac_rhamnosid6H"/>
</dbReference>
<evidence type="ECO:0000259" key="3">
    <source>
        <dbReference type="Pfam" id="PF00754"/>
    </source>
</evidence>
<reference evidence="6 7" key="1">
    <citation type="journal article" date="2019" name="Microorganisms">
        <title>Systematic Affiliation and Genome Analysis of Subtercola vilae DB165(T) with Particular Emphasis on Cold Adaptation of an Isolate from a High-Altitude Cold Volcano Lake.</title>
        <authorList>
            <person name="Villalobos A.S."/>
            <person name="Wiese J."/>
            <person name="Imhoff J.F."/>
            <person name="Dorador C."/>
            <person name="Keller A."/>
            <person name="Hentschel U."/>
        </authorList>
    </citation>
    <scope>NUCLEOTIDE SEQUENCE [LARGE SCALE GENOMIC DNA]</scope>
    <source>
        <strain evidence="6 7">DB165</strain>
    </source>
</reference>
<dbReference type="InterPro" id="IPR035398">
    <property type="entry name" value="Bac_rhamnosid_C"/>
</dbReference>
<feature type="domain" description="Alpha-L-rhamnosidase six-hairpin glycosidase" evidence="4">
    <location>
        <begin position="392"/>
        <end position="602"/>
    </location>
</feature>
<feature type="transmembrane region" description="Helical" evidence="2">
    <location>
        <begin position="888"/>
        <end position="907"/>
    </location>
</feature>
<dbReference type="Pfam" id="PF17390">
    <property type="entry name" value="Bac_rhamnosid_C"/>
    <property type="match status" value="1"/>
</dbReference>
<dbReference type="AlphaFoldDB" id="A0A4T2BXV8"/>
<dbReference type="SUPFAM" id="SSF48208">
    <property type="entry name" value="Six-hairpin glycosidases"/>
    <property type="match status" value="1"/>
</dbReference>